<evidence type="ECO:0000256" key="9">
    <source>
        <dbReference type="ARBA" id="ARBA00023136"/>
    </source>
</evidence>
<keyword evidence="8 10" id="KW-1133">Transmembrane helix</keyword>
<keyword evidence="6 10" id="KW-0812">Transmembrane</keyword>
<comment type="similarity">
    <text evidence="2">Belongs to the TonB family.</text>
</comment>
<keyword evidence="13" id="KW-1185">Reference proteome</keyword>
<dbReference type="GO" id="GO:0031992">
    <property type="term" value="F:energy transducer activity"/>
    <property type="evidence" value="ECO:0007669"/>
    <property type="project" value="TreeGrafter"/>
</dbReference>
<dbReference type="GO" id="GO:0055085">
    <property type="term" value="P:transmembrane transport"/>
    <property type="evidence" value="ECO:0007669"/>
    <property type="project" value="InterPro"/>
</dbReference>
<dbReference type="Pfam" id="PF03544">
    <property type="entry name" value="TonB_C"/>
    <property type="match status" value="1"/>
</dbReference>
<sequence>MKIALINYLLEANFILITTGIIYYVFLHKEHSFQLKRVYILMSTLAAWGLPFVRLNYDNNTEPALADTIPILHLPPIQIGESQHIVNSISSIDVGLSLYVIVSCITLGAFLYQLLKIIQLSFHAKRLNEYPNSAVFMTELHPSFSFFRLIFINKSEVEDSNDKHQIIAHEKVHSQQWHSLDMMILYLTRAVFWFNPIIWLYKNSQQETHEYLVDQEIIKREDKSSYQQLLAQMTIRTIYASGNYFAKSQTIKRINMMNEKLKKTHWLKTSTAIAGFTLLSLMVACNDDLINVVDSAEMVADIPENAQMELDRLRAEYPDQKFNYIQVDAPSKSIDMDQIGIDPNTVQWMDVNKNENKVGLILVANDDFAQLVEHKKVADDVFDIVEDQPTPSGGMKAFYEYIGINLKYPIAAREAGVEGIVFVQFVIDTEGNVTEAKVVKGIGSGCDAEALRVIRNSPKWKPGMQRGKAVNVRMILPITYSLGNPATEESLDIKVEKIDENVEVDERKK</sequence>
<dbReference type="InterPro" id="IPR051045">
    <property type="entry name" value="TonB-dependent_transducer"/>
</dbReference>
<feature type="transmembrane region" description="Helical" evidence="10">
    <location>
        <begin position="6"/>
        <end position="26"/>
    </location>
</feature>
<feature type="domain" description="TonB C-terminal" evidence="11">
    <location>
        <begin position="393"/>
        <end position="489"/>
    </location>
</feature>
<dbReference type="PANTHER" id="PTHR33446:SF2">
    <property type="entry name" value="PROTEIN TONB"/>
    <property type="match status" value="1"/>
</dbReference>
<gene>
    <name evidence="12" type="ORF">SAMN04488028_102480</name>
</gene>
<evidence type="ECO:0000256" key="8">
    <source>
        <dbReference type="ARBA" id="ARBA00022989"/>
    </source>
</evidence>
<dbReference type="InterPro" id="IPR037682">
    <property type="entry name" value="TonB_C"/>
</dbReference>
<dbReference type="AlphaFoldDB" id="A0A1M6NZF1"/>
<dbReference type="EMBL" id="FRAA01000002">
    <property type="protein sequence ID" value="SHK01066.1"/>
    <property type="molecule type" value="Genomic_DNA"/>
</dbReference>
<dbReference type="SUPFAM" id="SSF74653">
    <property type="entry name" value="TolA/TonB C-terminal domain"/>
    <property type="match status" value="1"/>
</dbReference>
<dbReference type="Pfam" id="PF05569">
    <property type="entry name" value="Peptidase_M56"/>
    <property type="match status" value="1"/>
</dbReference>
<proteinExistence type="inferred from homology"/>
<dbReference type="GO" id="GO:0098797">
    <property type="term" value="C:plasma membrane protein complex"/>
    <property type="evidence" value="ECO:0007669"/>
    <property type="project" value="TreeGrafter"/>
</dbReference>
<dbReference type="PROSITE" id="PS52015">
    <property type="entry name" value="TONB_CTD"/>
    <property type="match status" value="1"/>
</dbReference>
<evidence type="ECO:0000313" key="12">
    <source>
        <dbReference type="EMBL" id="SHK01066.1"/>
    </source>
</evidence>
<dbReference type="NCBIfam" id="TIGR01352">
    <property type="entry name" value="tonB_Cterm"/>
    <property type="match status" value="1"/>
</dbReference>
<keyword evidence="5" id="KW-0997">Cell inner membrane</keyword>
<evidence type="ECO:0000313" key="13">
    <source>
        <dbReference type="Proteomes" id="UP000184474"/>
    </source>
</evidence>
<evidence type="ECO:0000256" key="5">
    <source>
        <dbReference type="ARBA" id="ARBA00022519"/>
    </source>
</evidence>
<dbReference type="STRING" id="156994.SAMN04488028_102480"/>
<evidence type="ECO:0000256" key="2">
    <source>
        <dbReference type="ARBA" id="ARBA00006555"/>
    </source>
</evidence>
<name>A0A1M6NZF1_REIAG</name>
<dbReference type="InterPro" id="IPR008756">
    <property type="entry name" value="Peptidase_M56"/>
</dbReference>
<dbReference type="InterPro" id="IPR006260">
    <property type="entry name" value="TonB/TolA_C"/>
</dbReference>
<dbReference type="Proteomes" id="UP000184474">
    <property type="component" value="Unassembled WGS sequence"/>
</dbReference>
<dbReference type="PANTHER" id="PTHR33446">
    <property type="entry name" value="PROTEIN TONB-RELATED"/>
    <property type="match status" value="1"/>
</dbReference>
<comment type="subcellular location">
    <subcellularLocation>
        <location evidence="1">Cell inner membrane</location>
        <topology evidence="1">Single-pass membrane protein</topology>
        <orientation evidence="1">Periplasmic side</orientation>
    </subcellularLocation>
</comment>
<evidence type="ECO:0000256" key="10">
    <source>
        <dbReference type="SAM" id="Phobius"/>
    </source>
</evidence>
<feature type="transmembrane region" description="Helical" evidence="10">
    <location>
        <begin position="96"/>
        <end position="115"/>
    </location>
</feature>
<keyword evidence="4" id="KW-1003">Cell membrane</keyword>
<accession>A0A1M6NZF1</accession>
<dbReference type="GO" id="GO:0015031">
    <property type="term" value="P:protein transport"/>
    <property type="evidence" value="ECO:0007669"/>
    <property type="project" value="UniProtKB-KW"/>
</dbReference>
<evidence type="ECO:0000256" key="3">
    <source>
        <dbReference type="ARBA" id="ARBA00022448"/>
    </source>
</evidence>
<evidence type="ECO:0000256" key="7">
    <source>
        <dbReference type="ARBA" id="ARBA00022927"/>
    </source>
</evidence>
<dbReference type="RefSeq" id="WP_073121523.1">
    <property type="nucleotide sequence ID" value="NZ_FRAA01000002.1"/>
</dbReference>
<dbReference type="Gene3D" id="3.30.1150.10">
    <property type="match status" value="1"/>
</dbReference>
<evidence type="ECO:0000256" key="6">
    <source>
        <dbReference type="ARBA" id="ARBA00022692"/>
    </source>
</evidence>
<evidence type="ECO:0000256" key="1">
    <source>
        <dbReference type="ARBA" id="ARBA00004383"/>
    </source>
</evidence>
<organism evidence="12 13">
    <name type="scientific">Reichenbachiella agariperforans</name>
    <dbReference type="NCBI Taxonomy" id="156994"/>
    <lineage>
        <taxon>Bacteria</taxon>
        <taxon>Pseudomonadati</taxon>
        <taxon>Bacteroidota</taxon>
        <taxon>Cytophagia</taxon>
        <taxon>Cytophagales</taxon>
        <taxon>Reichenbachiellaceae</taxon>
        <taxon>Reichenbachiella</taxon>
    </lineage>
</organism>
<evidence type="ECO:0000256" key="4">
    <source>
        <dbReference type="ARBA" id="ARBA00022475"/>
    </source>
</evidence>
<evidence type="ECO:0000259" key="11">
    <source>
        <dbReference type="PROSITE" id="PS52015"/>
    </source>
</evidence>
<keyword evidence="9 10" id="KW-0472">Membrane</keyword>
<protein>
    <submittedName>
        <fullName evidence="12">TonB family C-terminal domain-containing protein</fullName>
    </submittedName>
</protein>
<keyword evidence="3" id="KW-0813">Transport</keyword>
<keyword evidence="7" id="KW-0653">Protein transport</keyword>
<reference evidence="13" key="1">
    <citation type="submission" date="2016-11" db="EMBL/GenBank/DDBJ databases">
        <authorList>
            <person name="Varghese N."/>
            <person name="Submissions S."/>
        </authorList>
    </citation>
    <scope>NUCLEOTIDE SEQUENCE [LARGE SCALE GENOMIC DNA]</scope>
    <source>
        <strain evidence="13">DSM 26134</strain>
    </source>
</reference>